<reference evidence="5 6" key="1">
    <citation type="submission" date="2017-06" db="EMBL/GenBank/DDBJ databases">
        <authorList>
            <person name="Kim H.J."/>
            <person name="Triplett B.A."/>
        </authorList>
    </citation>
    <scope>NUCLEOTIDE SEQUENCE [LARGE SCALE GENOMIC DNA]</scope>
    <source>
        <strain evidence="5">FRACA_ARgP5</strain>
    </source>
</reference>
<dbReference type="OrthoDB" id="9805514at2"/>
<dbReference type="PANTHER" id="PTHR45772">
    <property type="entry name" value="CONSERVED COMPONENT OF ABC TRANSPORTER FOR NATURAL AMINO ACIDS-RELATED"/>
    <property type="match status" value="1"/>
</dbReference>
<keyword evidence="6" id="KW-1185">Reference proteome</keyword>
<sequence>MTAVLELRDIKVRFGGVKAVDGVSLALEPGHLHALVGPNGSGKTTVVNTMSRLVTPTDGQVFLGGQDVTAAGPHEVYRRGLARTFQGIRLVEGLTVRENVLLGVQELPTARSRAGRRRAAEAADEALERMDVHHVAQVAPAALPYGVQRRVEIARAVAGAPKILLLDEPVAGMSAGERQEISAVLGRLRDDGMTMLLIEHDLRFVLGLSDHLFVLNFGQLLAAGDPAATAALPAVQEAFLGRKHVPA</sequence>
<dbReference type="Proteomes" id="UP000234331">
    <property type="component" value="Unassembled WGS sequence"/>
</dbReference>
<feature type="domain" description="ABC transporter" evidence="4">
    <location>
        <begin position="5"/>
        <end position="242"/>
    </location>
</feature>
<dbReference type="PROSITE" id="PS50893">
    <property type="entry name" value="ABC_TRANSPORTER_2"/>
    <property type="match status" value="1"/>
</dbReference>
<evidence type="ECO:0000313" key="6">
    <source>
        <dbReference type="Proteomes" id="UP000234331"/>
    </source>
</evidence>
<dbReference type="AlphaFoldDB" id="A0A2I2KY45"/>
<dbReference type="EMBL" id="FZMO01000434">
    <property type="protein sequence ID" value="SNQ50594.1"/>
    <property type="molecule type" value="Genomic_DNA"/>
</dbReference>
<dbReference type="InterPro" id="IPR003439">
    <property type="entry name" value="ABC_transporter-like_ATP-bd"/>
</dbReference>
<protein>
    <recommendedName>
        <fullName evidence="4">ABC transporter domain-containing protein</fullName>
    </recommendedName>
</protein>
<dbReference type="Gene3D" id="3.40.50.300">
    <property type="entry name" value="P-loop containing nucleotide triphosphate hydrolases"/>
    <property type="match status" value="1"/>
</dbReference>
<name>A0A2I2KY45_9ACTN</name>
<dbReference type="InterPro" id="IPR027417">
    <property type="entry name" value="P-loop_NTPase"/>
</dbReference>
<evidence type="ECO:0000256" key="1">
    <source>
        <dbReference type="ARBA" id="ARBA00022448"/>
    </source>
</evidence>
<accession>A0A2I2KY45</accession>
<dbReference type="SUPFAM" id="SSF52540">
    <property type="entry name" value="P-loop containing nucleoside triphosphate hydrolases"/>
    <property type="match status" value="1"/>
</dbReference>
<proteinExistence type="predicted"/>
<dbReference type="GO" id="GO:0005886">
    <property type="term" value="C:plasma membrane"/>
    <property type="evidence" value="ECO:0007669"/>
    <property type="project" value="TreeGrafter"/>
</dbReference>
<evidence type="ECO:0000259" key="4">
    <source>
        <dbReference type="PROSITE" id="PS50893"/>
    </source>
</evidence>
<dbReference type="GO" id="GO:0005524">
    <property type="term" value="F:ATP binding"/>
    <property type="evidence" value="ECO:0007669"/>
    <property type="project" value="UniProtKB-KW"/>
</dbReference>
<evidence type="ECO:0000313" key="5">
    <source>
        <dbReference type="EMBL" id="SNQ50594.1"/>
    </source>
</evidence>
<dbReference type="GO" id="GO:0016887">
    <property type="term" value="F:ATP hydrolysis activity"/>
    <property type="evidence" value="ECO:0007669"/>
    <property type="project" value="InterPro"/>
</dbReference>
<organism evidence="5 6">
    <name type="scientific">Frankia canadensis</name>
    <dbReference type="NCBI Taxonomy" id="1836972"/>
    <lineage>
        <taxon>Bacteria</taxon>
        <taxon>Bacillati</taxon>
        <taxon>Actinomycetota</taxon>
        <taxon>Actinomycetes</taxon>
        <taxon>Frankiales</taxon>
        <taxon>Frankiaceae</taxon>
        <taxon>Frankia</taxon>
    </lineage>
</organism>
<keyword evidence="2" id="KW-0547">Nucleotide-binding</keyword>
<evidence type="ECO:0000256" key="2">
    <source>
        <dbReference type="ARBA" id="ARBA00022741"/>
    </source>
</evidence>
<evidence type="ECO:0000256" key="3">
    <source>
        <dbReference type="ARBA" id="ARBA00022840"/>
    </source>
</evidence>
<gene>
    <name evidence="5" type="ORF">FRACA_490026</name>
</gene>
<keyword evidence="3" id="KW-0067">ATP-binding</keyword>
<keyword evidence="1" id="KW-0813">Transport</keyword>
<dbReference type="InterPro" id="IPR051120">
    <property type="entry name" value="ABC_AA/LPS_Transport"/>
</dbReference>
<dbReference type="SMART" id="SM00382">
    <property type="entry name" value="AAA"/>
    <property type="match status" value="1"/>
</dbReference>
<dbReference type="InterPro" id="IPR003593">
    <property type="entry name" value="AAA+_ATPase"/>
</dbReference>
<dbReference type="Pfam" id="PF00005">
    <property type="entry name" value="ABC_tran"/>
    <property type="match status" value="1"/>
</dbReference>
<dbReference type="RefSeq" id="WP_101833985.1">
    <property type="nucleotide sequence ID" value="NZ_FZMO01000434.1"/>
</dbReference>